<reference evidence="1" key="1">
    <citation type="journal article" date="2023" name="G3 (Bethesda)">
        <title>A reference genome for the long-term kleptoplast-retaining sea slug Elysia crispata morphotype clarki.</title>
        <authorList>
            <person name="Eastman K.E."/>
            <person name="Pendleton A.L."/>
            <person name="Shaikh M.A."/>
            <person name="Suttiyut T."/>
            <person name="Ogas R."/>
            <person name="Tomko P."/>
            <person name="Gavelis G."/>
            <person name="Widhalm J.R."/>
            <person name="Wisecaver J.H."/>
        </authorList>
    </citation>
    <scope>NUCLEOTIDE SEQUENCE</scope>
    <source>
        <strain evidence="1">ECLA1</strain>
    </source>
</reference>
<accession>A0AAE0Z771</accession>
<dbReference type="Proteomes" id="UP001283361">
    <property type="component" value="Unassembled WGS sequence"/>
</dbReference>
<sequence length="100" mass="11365">MAHQKALLHPDSTNMSRKFHIRSHTTLPTRCRNNGSSKLASYSPATVNLGFRREQTVYSMCNENYVKMDPVPMVNRPRTAKAVSEAFKGLGVSLYRKHSR</sequence>
<organism evidence="1 2">
    <name type="scientific">Elysia crispata</name>
    <name type="common">lettuce slug</name>
    <dbReference type="NCBI Taxonomy" id="231223"/>
    <lineage>
        <taxon>Eukaryota</taxon>
        <taxon>Metazoa</taxon>
        <taxon>Spiralia</taxon>
        <taxon>Lophotrochozoa</taxon>
        <taxon>Mollusca</taxon>
        <taxon>Gastropoda</taxon>
        <taxon>Heterobranchia</taxon>
        <taxon>Euthyneura</taxon>
        <taxon>Panpulmonata</taxon>
        <taxon>Sacoglossa</taxon>
        <taxon>Placobranchoidea</taxon>
        <taxon>Plakobranchidae</taxon>
        <taxon>Elysia</taxon>
    </lineage>
</organism>
<protein>
    <submittedName>
        <fullName evidence="1">Uncharacterized protein</fullName>
    </submittedName>
</protein>
<name>A0AAE0Z771_9GAST</name>
<keyword evidence="2" id="KW-1185">Reference proteome</keyword>
<proteinExistence type="predicted"/>
<gene>
    <name evidence="1" type="ORF">RRG08_046516</name>
</gene>
<dbReference type="AlphaFoldDB" id="A0AAE0Z771"/>
<evidence type="ECO:0000313" key="1">
    <source>
        <dbReference type="EMBL" id="KAK3764047.1"/>
    </source>
</evidence>
<comment type="caution">
    <text evidence="1">The sequence shown here is derived from an EMBL/GenBank/DDBJ whole genome shotgun (WGS) entry which is preliminary data.</text>
</comment>
<dbReference type="EMBL" id="JAWDGP010004473">
    <property type="protein sequence ID" value="KAK3764047.1"/>
    <property type="molecule type" value="Genomic_DNA"/>
</dbReference>
<evidence type="ECO:0000313" key="2">
    <source>
        <dbReference type="Proteomes" id="UP001283361"/>
    </source>
</evidence>